<protein>
    <submittedName>
        <fullName evidence="2">Unplaced genomic scaffold scaffold_712, whole genome shotgun sequence</fullName>
    </submittedName>
</protein>
<accession>A0A0D0DUP7</accession>
<evidence type="ECO:0000313" key="3">
    <source>
        <dbReference type="Proteomes" id="UP000054538"/>
    </source>
</evidence>
<name>A0A0D0DUP7_9AGAM</name>
<feature type="region of interest" description="Disordered" evidence="1">
    <location>
        <begin position="218"/>
        <end position="237"/>
    </location>
</feature>
<reference evidence="2 3" key="1">
    <citation type="submission" date="2014-04" db="EMBL/GenBank/DDBJ databases">
        <authorList>
            <consortium name="DOE Joint Genome Institute"/>
            <person name="Kuo A."/>
            <person name="Kohler A."/>
            <person name="Jargeat P."/>
            <person name="Nagy L.G."/>
            <person name="Floudas D."/>
            <person name="Copeland A."/>
            <person name="Barry K.W."/>
            <person name="Cichocki N."/>
            <person name="Veneault-Fourrey C."/>
            <person name="LaButti K."/>
            <person name="Lindquist E.A."/>
            <person name="Lipzen A."/>
            <person name="Lundell T."/>
            <person name="Morin E."/>
            <person name="Murat C."/>
            <person name="Sun H."/>
            <person name="Tunlid A."/>
            <person name="Henrissat B."/>
            <person name="Grigoriev I.V."/>
            <person name="Hibbett D.S."/>
            <person name="Martin F."/>
            <person name="Nordberg H.P."/>
            <person name="Cantor M.N."/>
            <person name="Hua S.X."/>
        </authorList>
    </citation>
    <scope>NUCLEOTIDE SEQUENCE [LARGE SCALE GENOMIC DNA]</scope>
    <source>
        <strain evidence="2 3">Ve08.2h10</strain>
    </source>
</reference>
<sequence length="380" mass="41428">MACFPSIGRSIVEIMNRSKNSAHILKCKRLLKVARSRHTRVLQASAAAISSCIGDDAVEDSAEEVDGAPSVPALTDEQVLCEVLEQLFRIGVPQRRFKHTAALAPLPQDDDDDALVKLSQDDATIDSGADYSFSWPDITRTSLRSASIDVPGMLSDGMDVFNQEDCPEDEMWRTREDTSLAREHEIPLDESLVNESDSSPPTATPSSQVSFPARYHENEVDPHAPHQGVVHPGLWQGGGFLEDPGNSALLAPSHHLAHDRHHSQSFDQVTVGTCQAHSEHFEILDSPDGSLDLGYENSDPMLFDLDDMMDPVTNTVAANFPLGHACFSSGVTRSTSTPSKSDAADGFSDFCYLFGTLPHPVQEHGVKDTADDFVADLWSF</sequence>
<evidence type="ECO:0000313" key="2">
    <source>
        <dbReference type="EMBL" id="KIK88799.1"/>
    </source>
</evidence>
<feature type="compositionally biased region" description="Low complexity" evidence="1">
    <location>
        <begin position="196"/>
        <end position="209"/>
    </location>
</feature>
<evidence type="ECO:0000256" key="1">
    <source>
        <dbReference type="SAM" id="MobiDB-lite"/>
    </source>
</evidence>
<dbReference type="Proteomes" id="UP000054538">
    <property type="component" value="Unassembled WGS sequence"/>
</dbReference>
<dbReference type="OrthoDB" id="3141012at2759"/>
<reference evidence="3" key="2">
    <citation type="submission" date="2015-01" db="EMBL/GenBank/DDBJ databases">
        <title>Evolutionary Origins and Diversification of the Mycorrhizal Mutualists.</title>
        <authorList>
            <consortium name="DOE Joint Genome Institute"/>
            <consortium name="Mycorrhizal Genomics Consortium"/>
            <person name="Kohler A."/>
            <person name="Kuo A."/>
            <person name="Nagy L.G."/>
            <person name="Floudas D."/>
            <person name="Copeland A."/>
            <person name="Barry K.W."/>
            <person name="Cichocki N."/>
            <person name="Veneault-Fourrey C."/>
            <person name="LaButti K."/>
            <person name="Lindquist E.A."/>
            <person name="Lipzen A."/>
            <person name="Lundell T."/>
            <person name="Morin E."/>
            <person name="Murat C."/>
            <person name="Riley R."/>
            <person name="Ohm R."/>
            <person name="Sun H."/>
            <person name="Tunlid A."/>
            <person name="Henrissat B."/>
            <person name="Grigoriev I.V."/>
            <person name="Hibbett D.S."/>
            <person name="Martin F."/>
        </authorList>
    </citation>
    <scope>NUCLEOTIDE SEQUENCE [LARGE SCALE GENOMIC DNA]</scope>
    <source>
        <strain evidence="3">Ve08.2h10</strain>
    </source>
</reference>
<keyword evidence="3" id="KW-1185">Reference proteome</keyword>
<dbReference type="STRING" id="930991.A0A0D0DUP7"/>
<proteinExistence type="predicted"/>
<dbReference type="AlphaFoldDB" id="A0A0D0DUP7"/>
<organism evidence="2 3">
    <name type="scientific">Paxillus rubicundulus Ve08.2h10</name>
    <dbReference type="NCBI Taxonomy" id="930991"/>
    <lineage>
        <taxon>Eukaryota</taxon>
        <taxon>Fungi</taxon>
        <taxon>Dikarya</taxon>
        <taxon>Basidiomycota</taxon>
        <taxon>Agaricomycotina</taxon>
        <taxon>Agaricomycetes</taxon>
        <taxon>Agaricomycetidae</taxon>
        <taxon>Boletales</taxon>
        <taxon>Paxilineae</taxon>
        <taxon>Paxillaceae</taxon>
        <taxon>Paxillus</taxon>
    </lineage>
</organism>
<dbReference type="InParanoid" id="A0A0D0DUP7"/>
<dbReference type="HOGENOM" id="CLU_727803_0_0_1"/>
<gene>
    <name evidence="2" type="ORF">PAXRUDRAFT_688090</name>
</gene>
<feature type="region of interest" description="Disordered" evidence="1">
    <location>
        <begin position="185"/>
        <end position="209"/>
    </location>
</feature>
<dbReference type="EMBL" id="KN825534">
    <property type="protein sequence ID" value="KIK88799.1"/>
    <property type="molecule type" value="Genomic_DNA"/>
</dbReference>